<dbReference type="RefSeq" id="WP_099957819.1">
    <property type="nucleotide sequence ID" value="NZ_PEQY01000001.1"/>
</dbReference>
<dbReference type="Proteomes" id="UP000229011">
    <property type="component" value="Unassembled WGS sequence"/>
</dbReference>
<comment type="caution">
    <text evidence="2">The sequence shown here is derived from an EMBL/GenBank/DDBJ whole genome shotgun (WGS) entry which is preliminary data.</text>
</comment>
<dbReference type="GeneID" id="93326951"/>
<dbReference type="EMBL" id="PEQY01000001">
    <property type="protein sequence ID" value="PIM79041.1"/>
    <property type="molecule type" value="Genomic_DNA"/>
</dbReference>
<proteinExistence type="predicted"/>
<accession>A0A2G9EED4</accession>
<dbReference type="AlphaFoldDB" id="A0A2G9EED4"/>
<feature type="transmembrane region" description="Helical" evidence="1">
    <location>
        <begin position="16"/>
        <end position="34"/>
    </location>
</feature>
<gene>
    <name evidence="2" type="ORF">CTM71_00485</name>
</gene>
<protein>
    <submittedName>
        <fullName evidence="2">HrgC protein</fullName>
    </submittedName>
</protein>
<feature type="transmembrane region" description="Helical" evidence="1">
    <location>
        <begin position="165"/>
        <end position="192"/>
    </location>
</feature>
<reference evidence="2 3" key="1">
    <citation type="submission" date="2017-11" db="EMBL/GenBank/DDBJ databases">
        <title>Genome sequencing of Fusobacterium periodonticum KCOM 1259.</title>
        <authorList>
            <person name="Kook J.-K."/>
            <person name="Park S.-N."/>
            <person name="Lim Y.K."/>
        </authorList>
    </citation>
    <scope>NUCLEOTIDE SEQUENCE [LARGE SCALE GENOMIC DNA]</scope>
    <source>
        <strain evidence="2 3">KCOM 1259</strain>
    </source>
</reference>
<sequence length="195" mass="23065">MAIKVRLEKEGQLKNAFVGFSWTTFFFGFWVPLFRGKLKDFAYFFMFFLCKIIIFAVLAKEIFDIVYIGIEESKFEISYYIIVPFILMTALYPIDIFLAYTYNKYSTTNMFKEGFYLIENDEYSAAILKDYTYLPYTEEEFADEELLKRYEQHVKKARKSEKNKCVVAIIIMASYQVFLGVVSSVPTIFSFFNNI</sequence>
<name>A0A2G9EED4_9FUSO</name>
<feature type="transmembrane region" description="Helical" evidence="1">
    <location>
        <begin position="41"/>
        <end position="59"/>
    </location>
</feature>
<evidence type="ECO:0000313" key="2">
    <source>
        <dbReference type="EMBL" id="PIM79041.1"/>
    </source>
</evidence>
<evidence type="ECO:0000256" key="1">
    <source>
        <dbReference type="SAM" id="Phobius"/>
    </source>
</evidence>
<organism evidence="2 3">
    <name type="scientific">Fusobacterium pseudoperiodonticum</name>
    <dbReference type="NCBI Taxonomy" id="2663009"/>
    <lineage>
        <taxon>Bacteria</taxon>
        <taxon>Fusobacteriati</taxon>
        <taxon>Fusobacteriota</taxon>
        <taxon>Fusobacteriia</taxon>
        <taxon>Fusobacteriales</taxon>
        <taxon>Fusobacteriaceae</taxon>
        <taxon>Fusobacterium</taxon>
    </lineage>
</organism>
<keyword evidence="1" id="KW-0812">Transmembrane</keyword>
<keyword evidence="1" id="KW-1133">Transmembrane helix</keyword>
<feature type="transmembrane region" description="Helical" evidence="1">
    <location>
        <begin position="79"/>
        <end position="102"/>
    </location>
</feature>
<keyword evidence="1" id="KW-0472">Membrane</keyword>
<evidence type="ECO:0000313" key="3">
    <source>
        <dbReference type="Proteomes" id="UP000229011"/>
    </source>
</evidence>